<reference evidence="11 12" key="1">
    <citation type="journal article" date="2015" name="Int. J. Syst. Evol. Microbiol.">
        <title>Mariniphaga sediminis sp. nov., isolated from coastal sediment.</title>
        <authorList>
            <person name="Wang F.Q."/>
            <person name="Shen Q.Y."/>
            <person name="Chen G.J."/>
            <person name="Du Z.J."/>
        </authorList>
    </citation>
    <scope>NUCLEOTIDE SEQUENCE [LARGE SCALE GENOMIC DNA]</scope>
    <source>
        <strain evidence="11 12">SY21</strain>
    </source>
</reference>
<keyword evidence="2" id="KW-0547">Nucleotide-binding</keyword>
<keyword evidence="5" id="KW-0805">Transcription regulation</keyword>
<dbReference type="PROSITE" id="PS50110">
    <property type="entry name" value="RESPONSE_REGULATORY"/>
    <property type="match status" value="1"/>
</dbReference>
<dbReference type="Pfam" id="PF25601">
    <property type="entry name" value="AAA_lid_14"/>
    <property type="match status" value="1"/>
</dbReference>
<dbReference type="InterPro" id="IPR058031">
    <property type="entry name" value="AAA_lid_NorR"/>
</dbReference>
<evidence type="ECO:0000313" key="12">
    <source>
        <dbReference type="Proteomes" id="UP000266441"/>
    </source>
</evidence>
<dbReference type="InterPro" id="IPR003593">
    <property type="entry name" value="AAA+_ATPase"/>
</dbReference>
<dbReference type="GO" id="GO:0000160">
    <property type="term" value="P:phosphorelay signal transduction system"/>
    <property type="evidence" value="ECO:0007669"/>
    <property type="project" value="UniProtKB-KW"/>
</dbReference>
<keyword evidence="6" id="KW-0238">DNA-binding</keyword>
<dbReference type="Pfam" id="PF00158">
    <property type="entry name" value="Sigma54_activat"/>
    <property type="match status" value="1"/>
</dbReference>
<name>A0A399D1D7_9BACT</name>
<sequence>MGNNNVSLLIVDDEESVRDSLYNWFMEDGFRVRCAENAKEALEMLEAGSFDIILADIKMPGMDGLEMHRRIKVLNPEAIVIVMTAFASVETAVQALKDGAYDYITKPFDPDDLSHLIRNAAKQVEMKAENEALRNRIVSLENIEDIVGRSEAMIKVLKEVESVAQSNSSVIITGESGTGKELIARAIHSNSARKFFPLVTVHCGALSEDLLESELFGHEKGAFTGAMFNRKGRFETADGGTIFLDEIATISGKMQIELLRVLESKMFVRVGGNKEIKSDFRVICATNRDLKKMVEERAFREDLYYRLNVVNINIPPLRERTEDVPMLVTHFIKKYCISMSRDLVSIEPAALKRLEQYDFPGNVRELENMIERAIVVGNGKEVRLKDLPFRADTPVNISESLQDVEKNHILQILNKFDWNISRSSKALKVDRVTLYNKIKKYDLKKQKGKG</sequence>
<dbReference type="GO" id="GO:0006355">
    <property type="term" value="P:regulation of DNA-templated transcription"/>
    <property type="evidence" value="ECO:0007669"/>
    <property type="project" value="InterPro"/>
</dbReference>
<keyword evidence="3" id="KW-0067">ATP-binding</keyword>
<feature type="modified residue" description="4-aspartylphosphate" evidence="8">
    <location>
        <position position="56"/>
    </location>
</feature>
<dbReference type="GO" id="GO:0005524">
    <property type="term" value="F:ATP binding"/>
    <property type="evidence" value="ECO:0007669"/>
    <property type="project" value="UniProtKB-KW"/>
</dbReference>
<dbReference type="Gene3D" id="1.10.8.60">
    <property type="match status" value="1"/>
</dbReference>
<dbReference type="InterPro" id="IPR001789">
    <property type="entry name" value="Sig_transdc_resp-reg_receiver"/>
</dbReference>
<dbReference type="GO" id="GO:0043565">
    <property type="term" value="F:sequence-specific DNA binding"/>
    <property type="evidence" value="ECO:0007669"/>
    <property type="project" value="InterPro"/>
</dbReference>
<dbReference type="PANTHER" id="PTHR32071:SF122">
    <property type="entry name" value="SIGMA FACTOR"/>
    <property type="match status" value="1"/>
</dbReference>
<dbReference type="SUPFAM" id="SSF52172">
    <property type="entry name" value="CheY-like"/>
    <property type="match status" value="1"/>
</dbReference>
<dbReference type="PROSITE" id="PS50045">
    <property type="entry name" value="SIGMA54_INTERACT_4"/>
    <property type="match status" value="1"/>
</dbReference>
<organism evidence="11 12">
    <name type="scientific">Mariniphaga sediminis</name>
    <dbReference type="NCBI Taxonomy" id="1628158"/>
    <lineage>
        <taxon>Bacteria</taxon>
        <taxon>Pseudomonadati</taxon>
        <taxon>Bacteroidota</taxon>
        <taxon>Bacteroidia</taxon>
        <taxon>Marinilabiliales</taxon>
        <taxon>Prolixibacteraceae</taxon>
        <taxon>Mariniphaga</taxon>
    </lineage>
</organism>
<dbReference type="SUPFAM" id="SSF52540">
    <property type="entry name" value="P-loop containing nucleoside triphosphate hydrolases"/>
    <property type="match status" value="1"/>
</dbReference>
<gene>
    <name evidence="11" type="ORF">D1164_10290</name>
</gene>
<dbReference type="AlphaFoldDB" id="A0A399D1D7"/>
<dbReference type="Proteomes" id="UP000266441">
    <property type="component" value="Unassembled WGS sequence"/>
</dbReference>
<dbReference type="InterPro" id="IPR009057">
    <property type="entry name" value="Homeodomain-like_sf"/>
</dbReference>
<dbReference type="PROSITE" id="PS00676">
    <property type="entry name" value="SIGMA54_INTERACT_2"/>
    <property type="match status" value="1"/>
</dbReference>
<dbReference type="InterPro" id="IPR002078">
    <property type="entry name" value="Sigma_54_int"/>
</dbReference>
<dbReference type="SMART" id="SM00448">
    <property type="entry name" value="REC"/>
    <property type="match status" value="1"/>
</dbReference>
<comment type="caution">
    <text evidence="11">The sequence shown here is derived from an EMBL/GenBank/DDBJ whole genome shotgun (WGS) entry which is preliminary data.</text>
</comment>
<evidence type="ECO:0000313" key="11">
    <source>
        <dbReference type="EMBL" id="RIH65499.1"/>
    </source>
</evidence>
<dbReference type="PROSITE" id="PS00688">
    <property type="entry name" value="SIGMA54_INTERACT_3"/>
    <property type="match status" value="1"/>
</dbReference>
<feature type="domain" description="Sigma-54 factor interaction" evidence="9">
    <location>
        <begin position="146"/>
        <end position="375"/>
    </location>
</feature>
<dbReference type="RefSeq" id="WP_119349879.1">
    <property type="nucleotide sequence ID" value="NZ_JBFHKJ010000178.1"/>
</dbReference>
<keyword evidence="1 8" id="KW-0597">Phosphoprotein</keyword>
<evidence type="ECO:0000256" key="8">
    <source>
        <dbReference type="PROSITE-ProRule" id="PRU00169"/>
    </source>
</evidence>
<dbReference type="InterPro" id="IPR002197">
    <property type="entry name" value="HTH_Fis"/>
</dbReference>
<evidence type="ECO:0000256" key="2">
    <source>
        <dbReference type="ARBA" id="ARBA00022741"/>
    </source>
</evidence>
<evidence type="ECO:0000259" key="9">
    <source>
        <dbReference type="PROSITE" id="PS50045"/>
    </source>
</evidence>
<dbReference type="OrthoDB" id="9810703at2"/>
<dbReference type="FunFam" id="3.40.50.2300:FF:000018">
    <property type="entry name" value="DNA-binding transcriptional regulator NtrC"/>
    <property type="match status" value="1"/>
</dbReference>
<dbReference type="Gene3D" id="3.40.50.300">
    <property type="entry name" value="P-loop containing nucleotide triphosphate hydrolases"/>
    <property type="match status" value="1"/>
</dbReference>
<feature type="domain" description="Response regulatory" evidence="10">
    <location>
        <begin position="7"/>
        <end position="121"/>
    </location>
</feature>
<keyword evidence="12" id="KW-1185">Reference proteome</keyword>
<dbReference type="InterPro" id="IPR025943">
    <property type="entry name" value="Sigma_54_int_dom_ATP-bd_2"/>
</dbReference>
<dbReference type="Gene3D" id="3.40.50.2300">
    <property type="match status" value="1"/>
</dbReference>
<dbReference type="InterPro" id="IPR011006">
    <property type="entry name" value="CheY-like_superfamily"/>
</dbReference>
<dbReference type="PANTHER" id="PTHR32071">
    <property type="entry name" value="TRANSCRIPTIONAL REGULATORY PROTEIN"/>
    <property type="match status" value="1"/>
</dbReference>
<evidence type="ECO:0000256" key="4">
    <source>
        <dbReference type="ARBA" id="ARBA00023012"/>
    </source>
</evidence>
<keyword evidence="7" id="KW-0804">Transcription</keyword>
<evidence type="ECO:0000256" key="1">
    <source>
        <dbReference type="ARBA" id="ARBA00022553"/>
    </source>
</evidence>
<evidence type="ECO:0000256" key="5">
    <source>
        <dbReference type="ARBA" id="ARBA00023015"/>
    </source>
</evidence>
<evidence type="ECO:0000256" key="3">
    <source>
        <dbReference type="ARBA" id="ARBA00022840"/>
    </source>
</evidence>
<dbReference type="PROSITE" id="PS00675">
    <property type="entry name" value="SIGMA54_INTERACT_1"/>
    <property type="match status" value="1"/>
</dbReference>
<dbReference type="Gene3D" id="1.10.10.60">
    <property type="entry name" value="Homeodomain-like"/>
    <property type="match status" value="1"/>
</dbReference>
<evidence type="ECO:0000256" key="7">
    <source>
        <dbReference type="ARBA" id="ARBA00023163"/>
    </source>
</evidence>
<evidence type="ECO:0000256" key="6">
    <source>
        <dbReference type="ARBA" id="ARBA00023125"/>
    </source>
</evidence>
<proteinExistence type="predicted"/>
<dbReference type="CDD" id="cd00009">
    <property type="entry name" value="AAA"/>
    <property type="match status" value="1"/>
</dbReference>
<dbReference type="Pfam" id="PF00072">
    <property type="entry name" value="Response_reg"/>
    <property type="match status" value="1"/>
</dbReference>
<accession>A0A399D1D7</accession>
<dbReference type="SUPFAM" id="SSF46689">
    <property type="entry name" value="Homeodomain-like"/>
    <property type="match status" value="1"/>
</dbReference>
<dbReference type="FunFam" id="3.40.50.300:FF:000006">
    <property type="entry name" value="DNA-binding transcriptional regulator NtrC"/>
    <property type="match status" value="1"/>
</dbReference>
<dbReference type="InterPro" id="IPR025662">
    <property type="entry name" value="Sigma_54_int_dom_ATP-bd_1"/>
</dbReference>
<dbReference type="Pfam" id="PF02954">
    <property type="entry name" value="HTH_8"/>
    <property type="match status" value="1"/>
</dbReference>
<dbReference type="SMART" id="SM00382">
    <property type="entry name" value="AAA"/>
    <property type="match status" value="1"/>
</dbReference>
<dbReference type="InterPro" id="IPR025944">
    <property type="entry name" value="Sigma_54_int_dom_CS"/>
</dbReference>
<keyword evidence="4" id="KW-0902">Two-component regulatory system</keyword>
<dbReference type="EMBL" id="QWET01000006">
    <property type="protein sequence ID" value="RIH65499.1"/>
    <property type="molecule type" value="Genomic_DNA"/>
</dbReference>
<evidence type="ECO:0000259" key="10">
    <source>
        <dbReference type="PROSITE" id="PS50110"/>
    </source>
</evidence>
<dbReference type="InterPro" id="IPR027417">
    <property type="entry name" value="P-loop_NTPase"/>
</dbReference>
<protein>
    <submittedName>
        <fullName evidence="11">Sigma-54-dependent Fis family transcriptional regulator</fullName>
    </submittedName>
</protein>